<dbReference type="Proteomes" id="UP000218209">
    <property type="component" value="Unassembled WGS sequence"/>
</dbReference>
<feature type="region of interest" description="Disordered" evidence="1">
    <location>
        <begin position="498"/>
        <end position="535"/>
    </location>
</feature>
<organism evidence="2 3">
    <name type="scientific">Porphyra umbilicalis</name>
    <name type="common">Purple laver</name>
    <name type="synonym">Red alga</name>
    <dbReference type="NCBI Taxonomy" id="2786"/>
    <lineage>
        <taxon>Eukaryota</taxon>
        <taxon>Rhodophyta</taxon>
        <taxon>Bangiophyceae</taxon>
        <taxon>Bangiales</taxon>
        <taxon>Bangiaceae</taxon>
        <taxon>Porphyra</taxon>
    </lineage>
</organism>
<proteinExistence type="predicted"/>
<dbReference type="EMBL" id="KV918824">
    <property type="protein sequence ID" value="OSX77944.1"/>
    <property type="molecule type" value="Genomic_DNA"/>
</dbReference>
<accession>A0A1X6PAQ7</accession>
<protein>
    <submittedName>
        <fullName evidence="2">Uncharacterized protein</fullName>
    </submittedName>
</protein>
<name>A0A1X6PAQ7_PORUM</name>
<dbReference type="AlphaFoldDB" id="A0A1X6PAQ7"/>
<gene>
    <name evidence="2" type="ORF">BU14_0127s0041</name>
</gene>
<reference evidence="2 3" key="1">
    <citation type="submission" date="2017-03" db="EMBL/GenBank/DDBJ databases">
        <title>WGS assembly of Porphyra umbilicalis.</title>
        <authorList>
            <person name="Brawley S.H."/>
            <person name="Blouin N.A."/>
            <person name="Ficko-Blean E."/>
            <person name="Wheeler G.L."/>
            <person name="Lohr M."/>
            <person name="Goodson H.V."/>
            <person name="Jenkins J.W."/>
            <person name="Blaby-Haas C.E."/>
            <person name="Helliwell K.E."/>
            <person name="Chan C."/>
            <person name="Marriage T."/>
            <person name="Bhattacharya D."/>
            <person name="Klein A.S."/>
            <person name="Badis Y."/>
            <person name="Brodie J."/>
            <person name="Cao Y."/>
            <person name="Collen J."/>
            <person name="Dittami S.M."/>
            <person name="Gachon C.M."/>
            <person name="Green B.R."/>
            <person name="Karpowicz S."/>
            <person name="Kim J.W."/>
            <person name="Kudahl U."/>
            <person name="Lin S."/>
            <person name="Michel G."/>
            <person name="Mittag M."/>
            <person name="Olson B.J."/>
            <person name="Pangilinan J."/>
            <person name="Peng Y."/>
            <person name="Qiu H."/>
            <person name="Shu S."/>
            <person name="Singer J.T."/>
            <person name="Smith A.G."/>
            <person name="Sprecher B.N."/>
            <person name="Wagner V."/>
            <person name="Wang W."/>
            <person name="Wang Z.-Y."/>
            <person name="Yan J."/>
            <person name="Yarish C."/>
            <person name="Zoeuner-Riek S."/>
            <person name="Zhuang Y."/>
            <person name="Zou Y."/>
            <person name="Lindquist E.A."/>
            <person name="Grimwood J."/>
            <person name="Barry K."/>
            <person name="Rokhsar D.S."/>
            <person name="Schmutz J."/>
            <person name="Stiller J.W."/>
            <person name="Grossman A.R."/>
            <person name="Prochnik S.E."/>
        </authorList>
    </citation>
    <scope>NUCLEOTIDE SEQUENCE [LARGE SCALE GENOMIC DNA]</scope>
    <source>
        <strain evidence="2">4086291</strain>
    </source>
</reference>
<sequence>MEEPLRCSPPLKLLPLRLPRALHCASRRRTSRPLSLPRCSLQRASPICCYCVLSCGSQLQRHLPALWRHPGPVSLPSAAVLARLHWRCAVAMEAARRFLGSVVAGPAGAAAPSRVGLAALPSSAAPADAGSIGALPSSRLAADPLRHPTSAAMQHSVIAQCQDEEEAVEMAVDTSGHRSMPSSGAPSVGEVGAPRAALPRATRGDEANVRTEEIEPRFEFVVVPSADQLKDVSDPFVSQYMMAITSEWPQPTTSRLRKRLNTLGKESAGARRGTTRGSNATMKTWSSRIRTACAFANFVGRTVCIDPAKPRPIDDEIDRGVRKFFRCLSPYTKLVITTFLECRRRGYPVSGGGRRLSATSLKDYSSGLSFLFAEAKVDGPRGVVPVVVDCCERTSPWQPRGIAELREEEKVRADPGSFTGNPMATADVRHFRGATNKEARHDGETQLSSAPVTESMMQRFFDTMIRSHHPTIGEDGERVSLVSSLKAMVASSVIGVSGTTSAGSAAPRNSIPAAARVSAEEEPSSDDESDTPSFTPPSNALADFLVYVFYVFAFMTVARPITLINLKFKDINWPDMTVAENQEFFNRHLHHRYVELKLRITKTGVDTGDVMTLRLFSYFSTPSAADQDDESITAFVHCPSEPLNIPQLLQPLILFACSAPGVGMDMGFLSNQPLFPSLSVRNVARTVTFFKMKSETEVHARFAADLARIGRDLCHGDRAVRMCGFRRGGAQALLDRTGRYEQVMRLGGWQPNSNSFFCYITAMNAKGTLRSTLRTFTQDEVTQVVAQLMSSYSEWAVGVVRRLCIQSEVEEGQMVHPSLVAFEAENVKVLCSIVCECILTLRHGKADEAMSSDEDD</sequence>
<dbReference type="GO" id="GO:0003677">
    <property type="term" value="F:DNA binding"/>
    <property type="evidence" value="ECO:0007669"/>
    <property type="project" value="InterPro"/>
</dbReference>
<dbReference type="GO" id="GO:0006310">
    <property type="term" value="P:DNA recombination"/>
    <property type="evidence" value="ECO:0007669"/>
    <property type="project" value="InterPro"/>
</dbReference>
<evidence type="ECO:0000313" key="2">
    <source>
        <dbReference type="EMBL" id="OSX77944.1"/>
    </source>
</evidence>
<dbReference type="GO" id="GO:0015074">
    <property type="term" value="P:DNA integration"/>
    <property type="evidence" value="ECO:0007669"/>
    <property type="project" value="InterPro"/>
</dbReference>
<evidence type="ECO:0000313" key="3">
    <source>
        <dbReference type="Proteomes" id="UP000218209"/>
    </source>
</evidence>
<keyword evidence="3" id="KW-1185">Reference proteome</keyword>
<dbReference type="Gene3D" id="1.10.443.10">
    <property type="entry name" value="Intergrase catalytic core"/>
    <property type="match status" value="1"/>
</dbReference>
<evidence type="ECO:0000256" key="1">
    <source>
        <dbReference type="SAM" id="MobiDB-lite"/>
    </source>
</evidence>
<dbReference type="InterPro" id="IPR013762">
    <property type="entry name" value="Integrase-like_cat_sf"/>
</dbReference>
<feature type="compositionally biased region" description="Acidic residues" evidence="1">
    <location>
        <begin position="520"/>
        <end position="530"/>
    </location>
</feature>